<reference evidence="1" key="2">
    <citation type="submission" date="2023-06" db="EMBL/GenBank/DDBJ databases">
        <authorList>
            <consortium name="Lawrence Berkeley National Laboratory"/>
            <person name="Haridas S."/>
            <person name="Hensen N."/>
            <person name="Bonometti L."/>
            <person name="Westerberg I."/>
            <person name="Brannstrom I.O."/>
            <person name="Guillou S."/>
            <person name="Cros-Aarteil S."/>
            <person name="Calhoun S."/>
            <person name="Kuo A."/>
            <person name="Mondo S."/>
            <person name="Pangilinan J."/>
            <person name="Riley R."/>
            <person name="Labutti K."/>
            <person name="Andreopoulos B."/>
            <person name="Lipzen A."/>
            <person name="Chen C."/>
            <person name="Yanf M."/>
            <person name="Daum C."/>
            <person name="Ng V."/>
            <person name="Clum A."/>
            <person name="Steindorff A."/>
            <person name="Ohm R."/>
            <person name="Martin F."/>
            <person name="Silar P."/>
            <person name="Natvig D."/>
            <person name="Lalanne C."/>
            <person name="Gautier V."/>
            <person name="Ament-Velasquez S.L."/>
            <person name="Kruys A."/>
            <person name="Hutchinson M.I."/>
            <person name="Powell A.J."/>
            <person name="Barry K."/>
            <person name="Miller A.N."/>
            <person name="Grigoriev I.V."/>
            <person name="Debuchy R."/>
            <person name="Gladieux P."/>
            <person name="Thoren M.H."/>
            <person name="Johannesson H."/>
        </authorList>
    </citation>
    <scope>NUCLEOTIDE SEQUENCE</scope>
    <source>
        <strain evidence="1">CBS 955.72</strain>
    </source>
</reference>
<gene>
    <name evidence="1" type="ORF">B0T25DRAFT_351290</name>
</gene>
<dbReference type="EMBL" id="JAUIQD010000008">
    <property type="protein sequence ID" value="KAK3341725.1"/>
    <property type="molecule type" value="Genomic_DNA"/>
</dbReference>
<sequence>MRNQLSNEEGTMDPCFLTHTYTSPSYLSHFGIPAVFRVKMRRGGGGSTASPVLLRISGISMRKRIRIGVLCLMSHYPPLPLASSCSGSKAKNLEHSQLSKVYSLAGRKTGRVLECPSSPLVYSTLHHCRPATTAKKGRAADVQTFVIYCAARPANCAPGRLPTVKSRIRAPSCFRRLVALVVGLGTQALVARFRVSLALARTICLALEI</sequence>
<name>A0AAJ0M8E7_9PEZI</name>
<accession>A0AAJ0M8E7</accession>
<dbReference type="AlphaFoldDB" id="A0AAJ0M8E7"/>
<dbReference type="Proteomes" id="UP001275084">
    <property type="component" value="Unassembled WGS sequence"/>
</dbReference>
<evidence type="ECO:0000313" key="2">
    <source>
        <dbReference type="Proteomes" id="UP001275084"/>
    </source>
</evidence>
<organism evidence="1 2">
    <name type="scientific">Lasiosphaeria hispida</name>
    <dbReference type="NCBI Taxonomy" id="260671"/>
    <lineage>
        <taxon>Eukaryota</taxon>
        <taxon>Fungi</taxon>
        <taxon>Dikarya</taxon>
        <taxon>Ascomycota</taxon>
        <taxon>Pezizomycotina</taxon>
        <taxon>Sordariomycetes</taxon>
        <taxon>Sordariomycetidae</taxon>
        <taxon>Sordariales</taxon>
        <taxon>Lasiosphaeriaceae</taxon>
        <taxon>Lasiosphaeria</taxon>
    </lineage>
</organism>
<keyword evidence="2" id="KW-1185">Reference proteome</keyword>
<protein>
    <submittedName>
        <fullName evidence="1">Uncharacterized protein</fullName>
    </submittedName>
</protein>
<proteinExistence type="predicted"/>
<reference evidence="1" key="1">
    <citation type="journal article" date="2023" name="Mol. Phylogenet. Evol.">
        <title>Genome-scale phylogeny and comparative genomics of the fungal order Sordariales.</title>
        <authorList>
            <person name="Hensen N."/>
            <person name="Bonometti L."/>
            <person name="Westerberg I."/>
            <person name="Brannstrom I.O."/>
            <person name="Guillou S."/>
            <person name="Cros-Aarteil S."/>
            <person name="Calhoun S."/>
            <person name="Haridas S."/>
            <person name="Kuo A."/>
            <person name="Mondo S."/>
            <person name="Pangilinan J."/>
            <person name="Riley R."/>
            <person name="LaButti K."/>
            <person name="Andreopoulos B."/>
            <person name="Lipzen A."/>
            <person name="Chen C."/>
            <person name="Yan M."/>
            <person name="Daum C."/>
            <person name="Ng V."/>
            <person name="Clum A."/>
            <person name="Steindorff A."/>
            <person name="Ohm R.A."/>
            <person name="Martin F."/>
            <person name="Silar P."/>
            <person name="Natvig D.O."/>
            <person name="Lalanne C."/>
            <person name="Gautier V."/>
            <person name="Ament-Velasquez S.L."/>
            <person name="Kruys A."/>
            <person name="Hutchinson M.I."/>
            <person name="Powell A.J."/>
            <person name="Barry K."/>
            <person name="Miller A.N."/>
            <person name="Grigoriev I.V."/>
            <person name="Debuchy R."/>
            <person name="Gladieux P."/>
            <person name="Hiltunen Thoren M."/>
            <person name="Johannesson H."/>
        </authorList>
    </citation>
    <scope>NUCLEOTIDE SEQUENCE</scope>
    <source>
        <strain evidence="1">CBS 955.72</strain>
    </source>
</reference>
<comment type="caution">
    <text evidence="1">The sequence shown here is derived from an EMBL/GenBank/DDBJ whole genome shotgun (WGS) entry which is preliminary data.</text>
</comment>
<evidence type="ECO:0000313" key="1">
    <source>
        <dbReference type="EMBL" id="KAK3341725.1"/>
    </source>
</evidence>